<evidence type="ECO:0000313" key="2">
    <source>
        <dbReference type="EMBL" id="GHI43902.1"/>
    </source>
</evidence>
<reference evidence="2" key="1">
    <citation type="submission" date="2022-09" db="EMBL/GenBank/DDBJ databases">
        <title>Whole genome shotgun sequence of Streptomyces albidoflavus NBRC 12854.</title>
        <authorList>
            <person name="Komaki H."/>
            <person name="Tamura T."/>
        </authorList>
    </citation>
    <scope>NUCLEOTIDE SEQUENCE</scope>
    <source>
        <strain evidence="2">NBRC 12854</strain>
    </source>
</reference>
<protein>
    <submittedName>
        <fullName evidence="2">Uncharacterized protein</fullName>
    </submittedName>
</protein>
<organism evidence="2 3">
    <name type="scientific">Streptomyces albidoflavus</name>
    <dbReference type="NCBI Taxonomy" id="1886"/>
    <lineage>
        <taxon>Bacteria</taxon>
        <taxon>Bacillati</taxon>
        <taxon>Actinomycetota</taxon>
        <taxon>Actinomycetes</taxon>
        <taxon>Kitasatosporales</taxon>
        <taxon>Streptomycetaceae</taxon>
        <taxon>Streptomyces</taxon>
        <taxon>Streptomyces albidoflavus group</taxon>
    </lineage>
</organism>
<feature type="region of interest" description="Disordered" evidence="1">
    <location>
        <begin position="65"/>
        <end position="107"/>
    </location>
</feature>
<name>A0AA37BSZ5_9ACTN</name>
<dbReference type="EMBL" id="BNDZ01000003">
    <property type="protein sequence ID" value="GHI43902.1"/>
    <property type="molecule type" value="Genomic_DNA"/>
</dbReference>
<proteinExistence type="predicted"/>
<gene>
    <name evidence="2" type="ORF">ScoT_00760</name>
</gene>
<comment type="caution">
    <text evidence="2">The sequence shown here is derived from an EMBL/GenBank/DDBJ whole genome shotgun (WGS) entry which is preliminary data.</text>
</comment>
<sequence length="126" mass="12765">MLTAPQVVDEDVQPPLLALDTCDQGAHLFLFEVVGGDREADATGGRHQIAGLLDGFRGPADLAGSRTSGAAGYVDRGTEPSELGGQRATGAACGPGDKCDSGGQRGVAGRVRRGGVLVHAPTLQSK</sequence>
<dbReference type="Proteomes" id="UP001051844">
    <property type="component" value="Unassembled WGS sequence"/>
</dbReference>
<accession>A0AA37BSZ5</accession>
<dbReference type="AlphaFoldDB" id="A0AA37BSZ5"/>
<evidence type="ECO:0000256" key="1">
    <source>
        <dbReference type="SAM" id="MobiDB-lite"/>
    </source>
</evidence>
<evidence type="ECO:0000313" key="3">
    <source>
        <dbReference type="Proteomes" id="UP001051844"/>
    </source>
</evidence>